<gene>
    <name evidence="6" type="ORF">MWN34_03085</name>
</gene>
<sequence>MVDSVFMAELSWPEYQAKIKAGAPVFLSLGATEQHGPHSPLGVDVYLPTAVCERVARQVGGLVAPTLPYGAKSKPRSGGGEAFPGTTSLDVLTLILVVRDIVRALGRDGVKKIIVVIGHFENGWPAVEGIDLAFRDLAREGFDDVKIMRLEYWDFVEPATHHRLYHPKMFPGTELEHASLIETSLMMLVRPDLVEIDKAPDDGPAQFPSYDIWPTPEGFAPRSGVLADARGSTAEKGGWLMDDHVALITAAVKAEFGL</sequence>
<evidence type="ECO:0000256" key="1">
    <source>
        <dbReference type="ARBA" id="ARBA00001947"/>
    </source>
</evidence>
<keyword evidence="3 6" id="KW-0378">Hydrolase</keyword>
<evidence type="ECO:0000313" key="6">
    <source>
        <dbReference type="EMBL" id="MCK0195888.1"/>
    </source>
</evidence>
<evidence type="ECO:0000256" key="5">
    <source>
        <dbReference type="ARBA" id="ARBA00024029"/>
    </source>
</evidence>
<dbReference type="PANTHER" id="PTHR35005">
    <property type="entry name" value="3-DEHYDRO-SCYLLO-INOSOSE HYDROLASE"/>
    <property type="match status" value="1"/>
</dbReference>
<proteinExistence type="inferred from homology"/>
<evidence type="ECO:0000256" key="2">
    <source>
        <dbReference type="ARBA" id="ARBA00022723"/>
    </source>
</evidence>
<reference evidence="6 7" key="1">
    <citation type="submission" date="2022-04" db="EMBL/GenBank/DDBJ databases">
        <authorList>
            <person name="Grouzdev D.S."/>
            <person name="Pantiukh K.S."/>
            <person name="Krutkina M.S."/>
        </authorList>
    </citation>
    <scope>NUCLEOTIDE SEQUENCE [LARGE SCALE GENOMIC DNA]</scope>
    <source>
        <strain evidence="6 7">6x-1</strain>
    </source>
</reference>
<dbReference type="InterPro" id="IPR031034">
    <property type="entry name" value="Creatininase"/>
</dbReference>
<dbReference type="InterPro" id="IPR024087">
    <property type="entry name" value="Creatininase-like_sf"/>
</dbReference>
<keyword evidence="7" id="KW-1185">Reference proteome</keyword>
<dbReference type="EC" id="3.5.2.10" evidence="6"/>
<dbReference type="PANTHER" id="PTHR35005:SF1">
    <property type="entry name" value="2-AMINO-5-FORMYLAMINO-6-RIBOSYLAMINOPYRIMIDIN-4(3H)-ONE 5'-MONOPHOSPHATE DEFORMYLASE"/>
    <property type="match status" value="1"/>
</dbReference>
<dbReference type="Gene3D" id="3.40.50.10310">
    <property type="entry name" value="Creatininase"/>
    <property type="match status" value="1"/>
</dbReference>
<dbReference type="InterPro" id="IPR003785">
    <property type="entry name" value="Creatininase/forma_Hydrolase"/>
</dbReference>
<name>A0ABT0D7G5_9HYPH</name>
<dbReference type="RefSeq" id="WP_247026328.1">
    <property type="nucleotide sequence ID" value="NZ_JALKCH010000002.1"/>
</dbReference>
<keyword evidence="4" id="KW-0862">Zinc</keyword>
<dbReference type="NCBIfam" id="TIGR04448">
    <property type="entry name" value="creatininase"/>
    <property type="match status" value="1"/>
</dbReference>
<comment type="similarity">
    <text evidence="5">Belongs to the creatininase superfamily.</text>
</comment>
<dbReference type="EMBL" id="JALKCH010000002">
    <property type="protein sequence ID" value="MCK0195888.1"/>
    <property type="molecule type" value="Genomic_DNA"/>
</dbReference>
<evidence type="ECO:0000313" key="7">
    <source>
        <dbReference type="Proteomes" id="UP001203284"/>
    </source>
</evidence>
<keyword evidence="2" id="KW-0479">Metal-binding</keyword>
<comment type="cofactor">
    <cofactor evidence="1">
        <name>Zn(2+)</name>
        <dbReference type="ChEBI" id="CHEBI:29105"/>
    </cofactor>
</comment>
<dbReference type="GO" id="GO:0047789">
    <property type="term" value="F:creatininase activity"/>
    <property type="evidence" value="ECO:0007669"/>
    <property type="project" value="UniProtKB-EC"/>
</dbReference>
<comment type="caution">
    <text evidence="6">The sequence shown here is derived from an EMBL/GenBank/DDBJ whole genome shotgun (WGS) entry which is preliminary data.</text>
</comment>
<accession>A0ABT0D7G5</accession>
<dbReference type="SUPFAM" id="SSF102215">
    <property type="entry name" value="Creatininase"/>
    <property type="match status" value="1"/>
</dbReference>
<dbReference type="Proteomes" id="UP001203284">
    <property type="component" value="Unassembled WGS sequence"/>
</dbReference>
<dbReference type="Pfam" id="PF02633">
    <property type="entry name" value="Creatininase"/>
    <property type="match status" value="1"/>
</dbReference>
<evidence type="ECO:0000256" key="4">
    <source>
        <dbReference type="ARBA" id="ARBA00022833"/>
    </source>
</evidence>
<evidence type="ECO:0000256" key="3">
    <source>
        <dbReference type="ARBA" id="ARBA00022801"/>
    </source>
</evidence>
<protein>
    <submittedName>
        <fullName evidence="6">Creatininase</fullName>
        <ecNumber evidence="6">3.5.2.10</ecNumber>
    </submittedName>
</protein>
<organism evidence="6 7">
    <name type="scientific">Ancylobacter crimeensis</name>
    <dbReference type="NCBI Taxonomy" id="2579147"/>
    <lineage>
        <taxon>Bacteria</taxon>
        <taxon>Pseudomonadati</taxon>
        <taxon>Pseudomonadota</taxon>
        <taxon>Alphaproteobacteria</taxon>
        <taxon>Hyphomicrobiales</taxon>
        <taxon>Xanthobacteraceae</taxon>
        <taxon>Ancylobacter</taxon>
    </lineage>
</organism>